<dbReference type="CDD" id="cd08190">
    <property type="entry name" value="HOT"/>
    <property type="match status" value="1"/>
</dbReference>
<dbReference type="GO" id="GO:0047988">
    <property type="term" value="F:hydroxyacid-oxoacid transhydrogenase activity"/>
    <property type="evidence" value="ECO:0007669"/>
    <property type="project" value="UniProtKB-EC"/>
</dbReference>
<dbReference type="SUPFAM" id="SSF56796">
    <property type="entry name" value="Dehydroquinate synthase-like"/>
    <property type="match status" value="1"/>
</dbReference>
<dbReference type="Proteomes" id="UP001317532">
    <property type="component" value="Chromosome"/>
</dbReference>
<name>A0AAN2C9G9_UNVUL</name>
<dbReference type="Pfam" id="PF00465">
    <property type="entry name" value="Fe-ADH"/>
    <property type="match status" value="1"/>
</dbReference>
<dbReference type="InterPro" id="IPR042157">
    <property type="entry name" value="HOT"/>
</dbReference>
<dbReference type="InterPro" id="IPR001670">
    <property type="entry name" value="ADH_Fe/GldA"/>
</dbReference>
<dbReference type="Pfam" id="PF25137">
    <property type="entry name" value="ADH_Fe_C"/>
    <property type="match status" value="1"/>
</dbReference>
<dbReference type="InterPro" id="IPR056798">
    <property type="entry name" value="ADH_Fe_C"/>
</dbReference>
<reference evidence="9 10" key="1">
    <citation type="journal article" date="2022" name="ISME Commun">
        <title>Vulcanimicrobium alpinus gen. nov. sp. nov., the first cultivated representative of the candidate phylum 'Eremiobacterota', is a metabolically versatile aerobic anoxygenic phototroph.</title>
        <authorList>
            <person name="Yabe S."/>
            <person name="Muto K."/>
            <person name="Abe K."/>
            <person name="Yokota A."/>
            <person name="Staudigel H."/>
            <person name="Tebo B.M."/>
        </authorList>
    </citation>
    <scope>NUCLEOTIDE SEQUENCE [LARGE SCALE GENOMIC DNA]</scope>
    <source>
        <strain evidence="9 10">WC8-2</strain>
    </source>
</reference>
<evidence type="ECO:0000313" key="10">
    <source>
        <dbReference type="Proteomes" id="UP001317532"/>
    </source>
</evidence>
<dbReference type="InterPro" id="IPR039697">
    <property type="entry name" value="Alcohol_dehydrogenase_Fe"/>
</dbReference>
<dbReference type="Gene3D" id="3.40.50.1970">
    <property type="match status" value="1"/>
</dbReference>
<dbReference type="GO" id="GO:0004022">
    <property type="term" value="F:alcohol dehydrogenase (NAD+) activity"/>
    <property type="evidence" value="ECO:0007669"/>
    <property type="project" value="InterPro"/>
</dbReference>
<dbReference type="FunFam" id="3.40.50.1970:FF:000003">
    <property type="entry name" value="Alcohol dehydrogenase, iron-containing"/>
    <property type="match status" value="1"/>
</dbReference>
<evidence type="ECO:0000256" key="1">
    <source>
        <dbReference type="ARBA" id="ARBA00000813"/>
    </source>
</evidence>
<dbReference type="Gene3D" id="1.20.1090.10">
    <property type="entry name" value="Dehydroquinate synthase-like - alpha domain"/>
    <property type="match status" value="1"/>
</dbReference>
<evidence type="ECO:0000256" key="6">
    <source>
        <dbReference type="ARBA" id="ARBA00049496"/>
    </source>
</evidence>
<dbReference type="GO" id="GO:0046872">
    <property type="term" value="F:metal ion binding"/>
    <property type="evidence" value="ECO:0007669"/>
    <property type="project" value="InterPro"/>
</dbReference>
<evidence type="ECO:0000256" key="4">
    <source>
        <dbReference type="ARBA" id="ARBA00022946"/>
    </source>
</evidence>
<organism evidence="9 10">
    <name type="scientific">Vulcanimicrobium alpinum</name>
    <dbReference type="NCBI Taxonomy" id="3016050"/>
    <lineage>
        <taxon>Bacteria</taxon>
        <taxon>Bacillati</taxon>
        <taxon>Vulcanimicrobiota</taxon>
        <taxon>Vulcanimicrobiia</taxon>
        <taxon>Vulcanimicrobiales</taxon>
        <taxon>Vulcanimicrobiaceae</taxon>
        <taxon>Vulcanimicrobium</taxon>
    </lineage>
</organism>
<evidence type="ECO:0000259" key="8">
    <source>
        <dbReference type="Pfam" id="PF25137"/>
    </source>
</evidence>
<gene>
    <name evidence="9" type="ORF">WPS_18010</name>
</gene>
<sequence length="429" mass="44837">MQPAPHDHETILEVEAPRVKFGRGAIAEVGAEAAAMGVRRAALFTDPHVARLELTERARRSLRDAGVDVAEYDGVRIEPTDASFRDAAAFAADAKVDGYVSIGGGSAIDTAKAANLYATYPAPFERYVNAPLGEGAPVPGPLRPHIACPTTSGTGSECTGIAIFDFTAHDVKTGIASRRLRPVLGIVDPDATRTLPSEVVACSGFDVLAHALESYTAKPYTRRPRPATPLARPLSQGANPYSDLACVEALRLLGVHLVRAVEDAHDDEAREAVMYAATLAGIGFGNAGVHVPHGMAYAVAGLVHDFVPAGYDADHAMVPHGMSVIVSAPAVARFTAPTAPDHHRRVAVLLGASTSLHANDAGDALADALAGLMRATRMPSGLRALGYGDDDVPALVDGAFAQQRLLANAPRAVGREELTALFTAAAAYW</sequence>
<feature type="domain" description="Alcohol dehydrogenase iron-type/glycerol dehydrogenase GldA" evidence="7">
    <location>
        <begin position="17"/>
        <end position="189"/>
    </location>
</feature>
<proteinExistence type="inferred from homology"/>
<dbReference type="RefSeq" id="WP_317997477.1">
    <property type="nucleotide sequence ID" value="NZ_AP025523.1"/>
</dbReference>
<dbReference type="EC" id="1.1.99.24" evidence="3"/>
<keyword evidence="5" id="KW-0560">Oxidoreductase</keyword>
<evidence type="ECO:0000256" key="3">
    <source>
        <dbReference type="ARBA" id="ARBA00013182"/>
    </source>
</evidence>
<evidence type="ECO:0000313" key="9">
    <source>
        <dbReference type="EMBL" id="BDE06525.1"/>
    </source>
</evidence>
<dbReference type="AlphaFoldDB" id="A0AAN2C9G9"/>
<feature type="domain" description="Fe-containing alcohol dehydrogenase-like C-terminal" evidence="8">
    <location>
        <begin position="235"/>
        <end position="425"/>
    </location>
</feature>
<keyword evidence="10" id="KW-1185">Reference proteome</keyword>
<evidence type="ECO:0000256" key="2">
    <source>
        <dbReference type="ARBA" id="ARBA00010005"/>
    </source>
</evidence>
<dbReference type="EMBL" id="AP025523">
    <property type="protein sequence ID" value="BDE06525.1"/>
    <property type="molecule type" value="Genomic_DNA"/>
</dbReference>
<evidence type="ECO:0000256" key="5">
    <source>
        <dbReference type="ARBA" id="ARBA00023002"/>
    </source>
</evidence>
<evidence type="ECO:0000259" key="7">
    <source>
        <dbReference type="Pfam" id="PF00465"/>
    </source>
</evidence>
<comment type="catalytic activity">
    <reaction evidence="1">
        <text>(S)-3-hydroxybutanoate + 2-oxoglutarate = (R)-2-hydroxyglutarate + acetoacetate</text>
        <dbReference type="Rhea" id="RHEA:23048"/>
        <dbReference type="ChEBI" id="CHEBI:11047"/>
        <dbReference type="ChEBI" id="CHEBI:13705"/>
        <dbReference type="ChEBI" id="CHEBI:15801"/>
        <dbReference type="ChEBI" id="CHEBI:16810"/>
        <dbReference type="EC" id="1.1.99.24"/>
    </reaction>
</comment>
<dbReference type="KEGG" id="vab:WPS_18010"/>
<comment type="catalytic activity">
    <reaction evidence="6">
        <text>4-hydroxybutanoate + 2-oxoglutarate = (R)-2-hydroxyglutarate + succinate semialdehyde</text>
        <dbReference type="Rhea" id="RHEA:24734"/>
        <dbReference type="ChEBI" id="CHEBI:15801"/>
        <dbReference type="ChEBI" id="CHEBI:16724"/>
        <dbReference type="ChEBI" id="CHEBI:16810"/>
        <dbReference type="ChEBI" id="CHEBI:57706"/>
        <dbReference type="EC" id="1.1.99.24"/>
    </reaction>
</comment>
<dbReference type="PANTHER" id="PTHR11496">
    <property type="entry name" value="ALCOHOL DEHYDROGENASE"/>
    <property type="match status" value="1"/>
</dbReference>
<comment type="similarity">
    <text evidence="2">Belongs to the iron-containing alcohol dehydrogenase family. Hydroxyacid-oxoacid transhydrogenase subfamily.</text>
</comment>
<protein>
    <recommendedName>
        <fullName evidence="3">hydroxyacid-oxoacid transhydrogenase</fullName>
        <ecNumber evidence="3">1.1.99.24</ecNumber>
    </recommendedName>
</protein>
<keyword evidence="4" id="KW-0809">Transit peptide</keyword>
<dbReference type="PANTHER" id="PTHR11496:SF83">
    <property type="entry name" value="HYDROXYACID-OXOACID TRANSHYDROGENASE, MITOCHONDRIAL"/>
    <property type="match status" value="1"/>
</dbReference>
<accession>A0AAN2C9G9</accession>